<evidence type="ECO:0000256" key="5">
    <source>
        <dbReference type="ARBA" id="ARBA00022989"/>
    </source>
</evidence>
<evidence type="ECO:0000256" key="11">
    <source>
        <dbReference type="ARBA" id="ARBA00023444"/>
    </source>
</evidence>
<dbReference type="RefSeq" id="WP_052038678.1">
    <property type="nucleotide sequence ID" value="NZ_CP138967.1"/>
</dbReference>
<dbReference type="GO" id="GO:0006784">
    <property type="term" value="P:heme A biosynthetic process"/>
    <property type="evidence" value="ECO:0007669"/>
    <property type="project" value="InterPro"/>
</dbReference>
<comment type="pathway">
    <text evidence="11">Porphyrin-containing compound metabolism.</text>
</comment>
<evidence type="ECO:0000313" key="13">
    <source>
        <dbReference type="EMBL" id="KGG19264.1"/>
    </source>
</evidence>
<proteinExistence type="predicted"/>
<feature type="transmembrane region" description="Helical" evidence="12">
    <location>
        <begin position="234"/>
        <end position="257"/>
    </location>
</feature>
<evidence type="ECO:0000256" key="7">
    <source>
        <dbReference type="ARBA" id="ARBA00023004"/>
    </source>
</evidence>
<sequence>MQFIYPPKPLFRLGQLAAHVVVALIALVVIGGATRVMEAGLACPDWPLCYGSFLPGRQMNLQVFLEWFHRLDAFFVGIVLITQFAFSLYWAKTLPKWLPWIYGFLTLLVSLQGFLGALTVLQLLPSLVVMAHLVVAFTLVAIMSGVTQQLLNPGKSIFPTWLRCFGFLSLFAVIAQSLLGSRVATSWAAQRCLDFGESCNLLGLHRVSAIPVSFLVILFVIVSSLQRDVFMKQWPYLLTIIFLIISQILLGAFSIHLRMSEPSLIIAHQLIACLLVAVIAALNFKGRGNDDSSQSLYINQSTLETCHG</sequence>
<reference evidence="14" key="1">
    <citation type="journal article" date="2014" name="Sci. Data">
        <title>Genomes of diverse isolates of the marine cyanobacterium Prochlorococcus.</title>
        <authorList>
            <person name="Biller S."/>
            <person name="Berube P."/>
            <person name="Thompson J."/>
            <person name="Kelly L."/>
            <person name="Roggensack S."/>
            <person name="Awad L."/>
            <person name="Roache-Johnson K."/>
            <person name="Ding H."/>
            <person name="Giovannoni S.J."/>
            <person name="Moore L.R."/>
            <person name="Chisholm S.W."/>
        </authorList>
    </citation>
    <scope>NUCLEOTIDE SEQUENCE [LARGE SCALE GENOMIC DNA]</scope>
    <source>
        <strain evidence="14">PAC1</strain>
    </source>
</reference>
<evidence type="ECO:0000256" key="9">
    <source>
        <dbReference type="ARBA" id="ARBA00023136"/>
    </source>
</evidence>
<keyword evidence="8" id="KW-0350">Heme biosynthesis</keyword>
<keyword evidence="7" id="KW-0408">Iron</keyword>
<evidence type="ECO:0000256" key="1">
    <source>
        <dbReference type="ARBA" id="ARBA00004141"/>
    </source>
</evidence>
<dbReference type="GO" id="GO:0046872">
    <property type="term" value="F:metal ion binding"/>
    <property type="evidence" value="ECO:0007669"/>
    <property type="project" value="UniProtKB-KW"/>
</dbReference>
<feature type="transmembrane region" description="Helical" evidence="12">
    <location>
        <begin position="127"/>
        <end position="146"/>
    </location>
</feature>
<dbReference type="GO" id="GO:0016020">
    <property type="term" value="C:membrane"/>
    <property type="evidence" value="ECO:0007669"/>
    <property type="project" value="UniProtKB-SubCell"/>
</dbReference>
<dbReference type="AlphaFoldDB" id="A0A0A2C3N2"/>
<keyword evidence="9 12" id="KW-0472">Membrane</keyword>
<evidence type="ECO:0000313" key="14">
    <source>
        <dbReference type="Proteomes" id="UP000030392"/>
    </source>
</evidence>
<organism evidence="13 14">
    <name type="scientific">Prochlorococcus marinus str. PAC1</name>
    <dbReference type="NCBI Taxonomy" id="59924"/>
    <lineage>
        <taxon>Bacteria</taxon>
        <taxon>Bacillati</taxon>
        <taxon>Cyanobacteriota</taxon>
        <taxon>Cyanophyceae</taxon>
        <taxon>Synechococcales</taxon>
        <taxon>Prochlorococcaceae</taxon>
        <taxon>Prochlorococcus</taxon>
    </lineage>
</organism>
<feature type="transmembrane region" description="Helical" evidence="12">
    <location>
        <begin position="158"/>
        <end position="179"/>
    </location>
</feature>
<gene>
    <name evidence="13" type="ORF">EV03_1644</name>
</gene>
<evidence type="ECO:0000256" key="8">
    <source>
        <dbReference type="ARBA" id="ARBA00023133"/>
    </source>
</evidence>
<name>A0A0A2C3N2_PROMR</name>
<feature type="transmembrane region" description="Helical" evidence="12">
    <location>
        <begin position="203"/>
        <end position="222"/>
    </location>
</feature>
<feature type="transmembrane region" description="Helical" evidence="12">
    <location>
        <begin position="263"/>
        <end position="284"/>
    </location>
</feature>
<comment type="caution">
    <text evidence="13">The sequence shown here is derived from an EMBL/GenBank/DDBJ whole genome shotgun (WGS) entry which is preliminary data.</text>
</comment>
<evidence type="ECO:0000256" key="2">
    <source>
        <dbReference type="ARBA" id="ARBA00022475"/>
    </source>
</evidence>
<evidence type="ECO:0000256" key="12">
    <source>
        <dbReference type="SAM" id="Phobius"/>
    </source>
</evidence>
<dbReference type="PANTHER" id="PTHR35457:SF1">
    <property type="entry name" value="HEME A SYNTHASE"/>
    <property type="match status" value="1"/>
</dbReference>
<evidence type="ECO:0000256" key="4">
    <source>
        <dbReference type="ARBA" id="ARBA00022723"/>
    </source>
</evidence>
<dbReference type="EMBL" id="JNAX01000015">
    <property type="protein sequence ID" value="KGG19264.1"/>
    <property type="molecule type" value="Genomic_DNA"/>
</dbReference>
<evidence type="ECO:0000256" key="3">
    <source>
        <dbReference type="ARBA" id="ARBA00022692"/>
    </source>
</evidence>
<comment type="subcellular location">
    <subcellularLocation>
        <location evidence="1">Membrane</location>
        <topology evidence="1">Multi-pass membrane protein</topology>
    </subcellularLocation>
</comment>
<feature type="transmembrane region" description="Helical" evidence="12">
    <location>
        <begin position="100"/>
        <end position="121"/>
    </location>
</feature>
<dbReference type="InterPro" id="IPR050450">
    <property type="entry name" value="COX15/CtaA_HemeA_synthase"/>
</dbReference>
<dbReference type="PANTHER" id="PTHR35457">
    <property type="entry name" value="HEME A SYNTHASE"/>
    <property type="match status" value="1"/>
</dbReference>
<feature type="transmembrane region" description="Helical" evidence="12">
    <location>
        <begin position="73"/>
        <end position="91"/>
    </location>
</feature>
<dbReference type="Pfam" id="PF02628">
    <property type="entry name" value="COX15-CtaA"/>
    <property type="match status" value="1"/>
</dbReference>
<feature type="transmembrane region" description="Helical" evidence="12">
    <location>
        <begin position="16"/>
        <end position="37"/>
    </location>
</feature>
<keyword evidence="6" id="KW-0560">Oxidoreductase</keyword>
<keyword evidence="4" id="KW-0479">Metal-binding</keyword>
<dbReference type="Proteomes" id="UP000030392">
    <property type="component" value="Unassembled WGS sequence"/>
</dbReference>
<keyword evidence="3 12" id="KW-0812">Transmembrane</keyword>
<protein>
    <submittedName>
        <fullName evidence="13">Heme A synthase</fullName>
    </submittedName>
</protein>
<dbReference type="InterPro" id="IPR003780">
    <property type="entry name" value="COX15/CtaA_fam"/>
</dbReference>
<keyword evidence="5 12" id="KW-1133">Transmembrane helix</keyword>
<accession>A0A0A2C3N2</accession>
<dbReference type="GO" id="GO:0016491">
    <property type="term" value="F:oxidoreductase activity"/>
    <property type="evidence" value="ECO:0007669"/>
    <property type="project" value="UniProtKB-KW"/>
</dbReference>
<keyword evidence="10" id="KW-1015">Disulfide bond</keyword>
<keyword evidence="2" id="KW-1003">Cell membrane</keyword>
<evidence type="ECO:0000256" key="10">
    <source>
        <dbReference type="ARBA" id="ARBA00023157"/>
    </source>
</evidence>
<evidence type="ECO:0000256" key="6">
    <source>
        <dbReference type="ARBA" id="ARBA00023002"/>
    </source>
</evidence>